<evidence type="ECO:0000256" key="5">
    <source>
        <dbReference type="ARBA" id="ARBA00022989"/>
    </source>
</evidence>
<feature type="transmembrane region" description="Helical" evidence="8">
    <location>
        <begin position="796"/>
        <end position="820"/>
    </location>
</feature>
<keyword evidence="2" id="KW-0813">Transport</keyword>
<feature type="transmembrane region" description="Helical" evidence="8">
    <location>
        <begin position="450"/>
        <end position="469"/>
    </location>
</feature>
<dbReference type="Gene3D" id="1.20.1740.10">
    <property type="entry name" value="Amino acid/polyamine transporter I"/>
    <property type="match status" value="1"/>
</dbReference>
<evidence type="ECO:0000313" key="11">
    <source>
        <dbReference type="EMBL" id="KAH0596509.1"/>
    </source>
</evidence>
<keyword evidence="4" id="KW-0029">Amino-acid transport</keyword>
<dbReference type="FunFam" id="1.20.1740.10:FF:000001">
    <property type="entry name" value="Amino acid permease"/>
    <property type="match status" value="1"/>
</dbReference>
<feature type="transmembrane region" description="Helical" evidence="8">
    <location>
        <begin position="556"/>
        <end position="575"/>
    </location>
</feature>
<dbReference type="Pfam" id="PF00324">
    <property type="entry name" value="AA_permease"/>
    <property type="match status" value="1"/>
</dbReference>
<feature type="transmembrane region" description="Helical" evidence="8">
    <location>
        <begin position="672"/>
        <end position="690"/>
    </location>
</feature>
<name>A0A9P8S7N9_9HYPO</name>
<organism evidence="11 12">
    <name type="scientific">Metarhizium humberi</name>
    <dbReference type="NCBI Taxonomy" id="2596975"/>
    <lineage>
        <taxon>Eukaryota</taxon>
        <taxon>Fungi</taxon>
        <taxon>Dikarya</taxon>
        <taxon>Ascomycota</taxon>
        <taxon>Pezizomycotina</taxon>
        <taxon>Sordariomycetes</taxon>
        <taxon>Hypocreomycetidae</taxon>
        <taxon>Hypocreales</taxon>
        <taxon>Clavicipitaceae</taxon>
        <taxon>Metarhizium</taxon>
    </lineage>
</organism>
<feature type="transmembrane region" description="Helical" evidence="8">
    <location>
        <begin position="770"/>
        <end position="790"/>
    </location>
</feature>
<dbReference type="PROSITE" id="PS00218">
    <property type="entry name" value="AMINO_ACID_PERMEASE_1"/>
    <property type="match status" value="1"/>
</dbReference>
<dbReference type="PANTHER" id="PTHR43341">
    <property type="entry name" value="AMINO ACID PERMEASE"/>
    <property type="match status" value="1"/>
</dbReference>
<dbReference type="InterPro" id="IPR004840">
    <property type="entry name" value="Amino_acid_permease_CS"/>
</dbReference>
<sequence length="945" mass="103378">MSPADQGIVDHWVSSTKSTTVRRASLNSTSRPPVSMSGQAPRYDQSSRQNQDLATVAKETRIVLPKILQRLPNIQAAKSEAMYLSTLSPLKAAECPRRTPSRKVAIKIVNDDSFNAAIKLTASKGVASAGRVVVLNMASHANPGGGWLKGARAQEEALCYRSSLSLSLHRRYYPFKQLMGIYTPDVVVIRSDMPSGHKLLTPDIPAQDLPVVSVLSIAALRCPETKRFWGNTPSGNVFERLAYANPADRELTKAKMRLCLRMAARRGHGLLVLGALGCGAFKNPKEEVAQCWLEVLRETEFQGGWWEELYDPEDMAVIHYCFYNIEQTTSIAPHHFDPILRLAVNIISASVPAASSQVWCVAPILESSPVDPPGRRAPAKDKPAMFWKDKSAEKSHAEPHPRESSADNFDDEVENTRFNTYGSPHDISDASLIDPDSGVKRGLKNRHLSMMALAGIIGPGLLVGAGGALNNGGPASLIIGFGVIGVIAFAIMQSLGEVTTLFPGGGSFVSLAERMVDKSFSVAVGWNYFIIWAAVLANEYNVICSILTYWAPQVPLWGFFLILWFLFTAFQLLGVEAFGEAEFWLALFKILGLTAYFIFSIVYAAGGLVGQTDSLGFRYWHDPGAFNGNGFRGVAVVFVFCSTFYAGIESVAVAATETRNPGVAVPQAIRQVFWRIIFVYMGSALFFGITCPANADGLVNGGAKALQSPMTIAIQTAGWNGGVHLVNAFILITCLSAINSSIYIGSRTILYMAQSGKAPRFIGRTNKKGVPVWAIVLTNAVGSISMMNVSTGASKAYGYIVNLSGVSTFLVWGSISFIHIRFRRAWTAQNRSLDEIPFKSMFYPFVAYFGLVANVFLALVQGWTTLSPFNAGNFVDAYILLPLFGLIYLVGKLYWGNDDKFKRSWEIDLDSGRRIDLDGKGIMPEDEAYIETGRASIWRRIWSSL</sequence>
<protein>
    <recommendedName>
        <fullName evidence="13">General amino acid permease AGP3</fullName>
    </recommendedName>
</protein>
<dbReference type="InterPro" id="IPR012664">
    <property type="entry name" value="CHP02452"/>
</dbReference>
<feature type="transmembrane region" description="Helical" evidence="8">
    <location>
        <begin position="475"/>
        <end position="492"/>
    </location>
</feature>
<feature type="transmembrane region" description="Helical" evidence="8">
    <location>
        <begin position="875"/>
        <end position="895"/>
    </location>
</feature>
<feature type="transmembrane region" description="Helical" evidence="8">
    <location>
        <begin position="630"/>
        <end position="652"/>
    </location>
</feature>
<reference evidence="11 12" key="1">
    <citation type="submission" date="2020-07" db="EMBL/GenBank/DDBJ databases">
        <title>Metarhizium humberi genome.</title>
        <authorList>
            <person name="Lysoe E."/>
        </authorList>
    </citation>
    <scope>NUCLEOTIDE SEQUENCE [LARGE SCALE GENOMIC DNA]</scope>
    <source>
        <strain evidence="11 12">ESALQ1638</strain>
    </source>
</reference>
<dbReference type="EMBL" id="JACEFI010000009">
    <property type="protein sequence ID" value="KAH0596509.1"/>
    <property type="molecule type" value="Genomic_DNA"/>
</dbReference>
<evidence type="ECO:0000313" key="12">
    <source>
        <dbReference type="Proteomes" id="UP000764110"/>
    </source>
</evidence>
<dbReference type="AlphaFoldDB" id="A0A9P8S7N9"/>
<evidence type="ECO:0000259" key="10">
    <source>
        <dbReference type="Pfam" id="PF10021"/>
    </source>
</evidence>
<dbReference type="InterPro" id="IPR004841">
    <property type="entry name" value="AA-permease/SLC12A_dom"/>
</dbReference>
<evidence type="ECO:0000256" key="2">
    <source>
        <dbReference type="ARBA" id="ARBA00022448"/>
    </source>
</evidence>
<keyword evidence="3 8" id="KW-0812">Transmembrane</keyword>
<accession>A0A9P8S7N9</accession>
<feature type="transmembrane region" description="Helical" evidence="8">
    <location>
        <begin position="728"/>
        <end position="750"/>
    </location>
</feature>
<evidence type="ECO:0000259" key="9">
    <source>
        <dbReference type="Pfam" id="PF00324"/>
    </source>
</evidence>
<comment type="caution">
    <text evidence="11">The sequence shown here is derived from an EMBL/GenBank/DDBJ whole genome shotgun (WGS) entry which is preliminary data.</text>
</comment>
<evidence type="ECO:0000256" key="8">
    <source>
        <dbReference type="SAM" id="Phobius"/>
    </source>
</evidence>
<feature type="region of interest" description="Disordered" evidence="7">
    <location>
        <begin position="389"/>
        <end position="422"/>
    </location>
</feature>
<gene>
    <name evidence="11" type="ORF">MHUMG1_05627</name>
</gene>
<evidence type="ECO:0000256" key="3">
    <source>
        <dbReference type="ARBA" id="ARBA00022692"/>
    </source>
</evidence>
<evidence type="ECO:0000256" key="7">
    <source>
        <dbReference type="SAM" id="MobiDB-lite"/>
    </source>
</evidence>
<feature type="transmembrane region" description="Helical" evidence="8">
    <location>
        <begin position="587"/>
        <end position="610"/>
    </location>
</feature>
<dbReference type="Gene3D" id="3.40.220.10">
    <property type="entry name" value="Leucine Aminopeptidase, subunit E, domain 1"/>
    <property type="match status" value="1"/>
</dbReference>
<keyword evidence="5 8" id="KW-1133">Transmembrane helix</keyword>
<dbReference type="GO" id="GO:0015171">
    <property type="term" value="F:amino acid transmembrane transporter activity"/>
    <property type="evidence" value="ECO:0007669"/>
    <property type="project" value="TreeGrafter"/>
</dbReference>
<proteinExistence type="predicted"/>
<keyword evidence="6 8" id="KW-0472">Membrane</keyword>
<dbReference type="InterPro" id="IPR019261">
    <property type="entry name" value="PARG_cat_microbial"/>
</dbReference>
<dbReference type="GO" id="GO:0016020">
    <property type="term" value="C:membrane"/>
    <property type="evidence" value="ECO:0007669"/>
    <property type="project" value="UniProtKB-SubCell"/>
</dbReference>
<evidence type="ECO:0000256" key="6">
    <source>
        <dbReference type="ARBA" id="ARBA00023136"/>
    </source>
</evidence>
<dbReference type="NCBIfam" id="TIGR02452">
    <property type="entry name" value="TIGR02452 family protein"/>
    <property type="match status" value="1"/>
</dbReference>
<feature type="transmembrane region" description="Helical" evidence="8">
    <location>
        <begin position="841"/>
        <end position="863"/>
    </location>
</feature>
<dbReference type="Proteomes" id="UP000764110">
    <property type="component" value="Unassembled WGS sequence"/>
</dbReference>
<dbReference type="InterPro" id="IPR050524">
    <property type="entry name" value="APC_YAT"/>
</dbReference>
<dbReference type="Pfam" id="PF10021">
    <property type="entry name" value="PARG_cat_microb"/>
    <property type="match status" value="1"/>
</dbReference>
<feature type="domain" description="Amino acid permease/ SLC12A" evidence="9">
    <location>
        <begin position="447"/>
        <end position="897"/>
    </location>
</feature>
<feature type="domain" description="Microbial-type PARG catalytic" evidence="10">
    <location>
        <begin position="78"/>
        <end position="190"/>
    </location>
</feature>
<feature type="region of interest" description="Disordered" evidence="7">
    <location>
        <begin position="19"/>
        <end position="51"/>
    </location>
</feature>
<dbReference type="SUPFAM" id="SSF52949">
    <property type="entry name" value="Macro domain-like"/>
    <property type="match status" value="1"/>
</dbReference>
<dbReference type="PANTHER" id="PTHR43341:SF26">
    <property type="entry name" value="GENERAL AMINO ACID PERMEASE AGP3"/>
    <property type="match status" value="1"/>
</dbReference>
<keyword evidence="12" id="KW-1185">Reference proteome</keyword>
<dbReference type="InterPro" id="IPR043472">
    <property type="entry name" value="Macro_dom-like"/>
</dbReference>
<comment type="subcellular location">
    <subcellularLocation>
        <location evidence="1">Membrane</location>
        <topology evidence="1">Multi-pass membrane protein</topology>
    </subcellularLocation>
</comment>
<evidence type="ECO:0000256" key="4">
    <source>
        <dbReference type="ARBA" id="ARBA00022970"/>
    </source>
</evidence>
<evidence type="ECO:0000256" key="1">
    <source>
        <dbReference type="ARBA" id="ARBA00004141"/>
    </source>
</evidence>
<feature type="compositionally biased region" description="Basic and acidic residues" evidence="7">
    <location>
        <begin position="389"/>
        <end position="405"/>
    </location>
</feature>
<evidence type="ECO:0008006" key="13">
    <source>
        <dbReference type="Google" id="ProtNLM"/>
    </source>
</evidence>